<dbReference type="SMART" id="SM00194">
    <property type="entry name" value="PTPc"/>
    <property type="match status" value="1"/>
</dbReference>
<name>A0A8E2FCV7_9PEZI</name>
<dbReference type="PROSITE" id="PS50055">
    <property type="entry name" value="TYR_PHOSPHATASE_PTP"/>
    <property type="match status" value="1"/>
</dbReference>
<dbReference type="InterPro" id="IPR000242">
    <property type="entry name" value="PTP_cat"/>
</dbReference>
<feature type="compositionally biased region" description="Low complexity" evidence="2">
    <location>
        <begin position="1"/>
        <end position="15"/>
    </location>
</feature>
<dbReference type="InterPro" id="IPR029021">
    <property type="entry name" value="Prot-tyrosine_phosphatase-like"/>
</dbReference>
<feature type="compositionally biased region" description="Polar residues" evidence="2">
    <location>
        <begin position="32"/>
        <end position="44"/>
    </location>
</feature>
<evidence type="ECO:0000259" key="3">
    <source>
        <dbReference type="PROSITE" id="PS50055"/>
    </source>
</evidence>
<evidence type="ECO:0000259" key="4">
    <source>
        <dbReference type="PROSITE" id="PS50056"/>
    </source>
</evidence>
<dbReference type="InterPro" id="IPR000387">
    <property type="entry name" value="Tyr_Pase_dom"/>
</dbReference>
<organism evidence="5 6">
    <name type="scientific">Glonium stellatum</name>
    <dbReference type="NCBI Taxonomy" id="574774"/>
    <lineage>
        <taxon>Eukaryota</taxon>
        <taxon>Fungi</taxon>
        <taxon>Dikarya</taxon>
        <taxon>Ascomycota</taxon>
        <taxon>Pezizomycotina</taxon>
        <taxon>Dothideomycetes</taxon>
        <taxon>Pleosporomycetidae</taxon>
        <taxon>Gloniales</taxon>
        <taxon>Gloniaceae</taxon>
        <taxon>Glonium</taxon>
    </lineage>
</organism>
<dbReference type="CDD" id="cd18533">
    <property type="entry name" value="PTP_fungal"/>
    <property type="match status" value="1"/>
</dbReference>
<sequence>MSTPLTVPTSPTPSSKRSRSRDSTRSSAAASVNTPSISGPSASVPSLIIPSASQTPSSVEHSPPDSTPYPAFLRQSKSDVHTKFIDLEWEQRRRLLQGMQTTDPQGPPSQWTRVSGDVVMNRNRYANVDPYLNNRIRLKVPEGHSDYINASPIVLRNTKSETVTNFIATQGPKAEITSHIWRMLWHETASPSVIIMLTQTHESGREKCHPYFPLSPSNPTLTVNPHDEFADGFTATVTLLSMTEDPAARCTVRELEMRTPDDATKVVWHLLFAGWPDFLVPEGADRAALLRLIALSQAKNAANPLSPRVVHCSAGVGRSGTFIALDWLLRELEEGSLDEVDPTADPVADVVDRLRCQRMMMVQGEQQFWFLYDVLRGKWRERWRKLHLGIDPDAEVEVAGEVVNGEGEEGAGAGAVEVADTEMEVDAVVEAQADDGGEGAS</sequence>
<protein>
    <submittedName>
        <fullName evidence="5">Uncharacterized protein</fullName>
    </submittedName>
</protein>
<dbReference type="PANTHER" id="PTHR19134:SF449">
    <property type="entry name" value="TYROSINE-PROTEIN PHOSPHATASE 1"/>
    <property type="match status" value="1"/>
</dbReference>
<dbReference type="PRINTS" id="PR00700">
    <property type="entry name" value="PRTYPHPHTASE"/>
</dbReference>
<dbReference type="OrthoDB" id="10253954at2759"/>
<dbReference type="GO" id="GO:0004725">
    <property type="term" value="F:protein tyrosine phosphatase activity"/>
    <property type="evidence" value="ECO:0007669"/>
    <property type="project" value="InterPro"/>
</dbReference>
<dbReference type="AlphaFoldDB" id="A0A8E2FCV7"/>
<accession>A0A8E2FCV7</accession>
<dbReference type="InterPro" id="IPR050348">
    <property type="entry name" value="Protein-Tyr_Phosphatase"/>
</dbReference>
<dbReference type="SUPFAM" id="SSF52799">
    <property type="entry name" value="(Phosphotyrosine protein) phosphatases II"/>
    <property type="match status" value="1"/>
</dbReference>
<dbReference type="PANTHER" id="PTHR19134">
    <property type="entry name" value="RECEPTOR-TYPE TYROSINE-PROTEIN PHOSPHATASE"/>
    <property type="match status" value="1"/>
</dbReference>
<dbReference type="PROSITE" id="PS50056">
    <property type="entry name" value="TYR_PHOSPHATASE_2"/>
    <property type="match status" value="1"/>
</dbReference>
<dbReference type="Proteomes" id="UP000250140">
    <property type="component" value="Unassembled WGS sequence"/>
</dbReference>
<keyword evidence="6" id="KW-1185">Reference proteome</keyword>
<evidence type="ECO:0000256" key="1">
    <source>
        <dbReference type="ARBA" id="ARBA00009649"/>
    </source>
</evidence>
<dbReference type="InterPro" id="IPR003595">
    <property type="entry name" value="Tyr_Pase_cat"/>
</dbReference>
<dbReference type="EMBL" id="KV748518">
    <property type="protein sequence ID" value="OCL14857.1"/>
    <property type="molecule type" value="Genomic_DNA"/>
</dbReference>
<feature type="domain" description="Tyrosine specific protein phosphatases" evidence="4">
    <location>
        <begin position="287"/>
        <end position="369"/>
    </location>
</feature>
<dbReference type="Pfam" id="PF00102">
    <property type="entry name" value="Y_phosphatase"/>
    <property type="match status" value="1"/>
</dbReference>
<feature type="region of interest" description="Disordered" evidence="2">
    <location>
        <begin position="1"/>
        <end position="71"/>
    </location>
</feature>
<dbReference type="Gene3D" id="3.90.190.10">
    <property type="entry name" value="Protein tyrosine phosphatase superfamily"/>
    <property type="match status" value="1"/>
</dbReference>
<feature type="compositionally biased region" description="Polar residues" evidence="2">
    <location>
        <begin position="51"/>
        <end position="60"/>
    </location>
</feature>
<proteinExistence type="inferred from homology"/>
<feature type="domain" description="Tyrosine-protein phosphatase" evidence="3">
    <location>
        <begin position="120"/>
        <end position="375"/>
    </location>
</feature>
<dbReference type="InterPro" id="IPR016130">
    <property type="entry name" value="Tyr_Pase_AS"/>
</dbReference>
<evidence type="ECO:0000313" key="5">
    <source>
        <dbReference type="EMBL" id="OCL14857.1"/>
    </source>
</evidence>
<reference evidence="5 6" key="1">
    <citation type="journal article" date="2016" name="Nat. Commun.">
        <title>Ectomycorrhizal ecology is imprinted in the genome of the dominant symbiotic fungus Cenococcum geophilum.</title>
        <authorList>
            <consortium name="DOE Joint Genome Institute"/>
            <person name="Peter M."/>
            <person name="Kohler A."/>
            <person name="Ohm R.A."/>
            <person name="Kuo A."/>
            <person name="Krutzmann J."/>
            <person name="Morin E."/>
            <person name="Arend M."/>
            <person name="Barry K.W."/>
            <person name="Binder M."/>
            <person name="Choi C."/>
            <person name="Clum A."/>
            <person name="Copeland A."/>
            <person name="Grisel N."/>
            <person name="Haridas S."/>
            <person name="Kipfer T."/>
            <person name="LaButti K."/>
            <person name="Lindquist E."/>
            <person name="Lipzen A."/>
            <person name="Maire R."/>
            <person name="Meier B."/>
            <person name="Mihaltcheva S."/>
            <person name="Molinier V."/>
            <person name="Murat C."/>
            <person name="Poggeler S."/>
            <person name="Quandt C.A."/>
            <person name="Sperisen C."/>
            <person name="Tritt A."/>
            <person name="Tisserant E."/>
            <person name="Crous P.W."/>
            <person name="Henrissat B."/>
            <person name="Nehls U."/>
            <person name="Egli S."/>
            <person name="Spatafora J.W."/>
            <person name="Grigoriev I.V."/>
            <person name="Martin F.M."/>
        </authorList>
    </citation>
    <scope>NUCLEOTIDE SEQUENCE [LARGE SCALE GENOMIC DNA]</scope>
    <source>
        <strain evidence="5 6">CBS 207.34</strain>
    </source>
</reference>
<comment type="similarity">
    <text evidence="1">Belongs to the protein-tyrosine phosphatase family. Non-receptor class subfamily.</text>
</comment>
<evidence type="ECO:0000313" key="6">
    <source>
        <dbReference type="Proteomes" id="UP000250140"/>
    </source>
</evidence>
<gene>
    <name evidence="5" type="ORF">AOQ84DRAFT_195585</name>
</gene>
<dbReference type="PROSITE" id="PS00383">
    <property type="entry name" value="TYR_PHOSPHATASE_1"/>
    <property type="match status" value="1"/>
</dbReference>
<evidence type="ECO:0000256" key="2">
    <source>
        <dbReference type="SAM" id="MobiDB-lite"/>
    </source>
</evidence>
<dbReference type="SMART" id="SM00404">
    <property type="entry name" value="PTPc_motif"/>
    <property type="match status" value="1"/>
</dbReference>